<keyword evidence="3 6" id="KW-0378">Hydrolase</keyword>
<sequence>MRDTWSLDVLYTGFDDKRWSEDLKKLDDCVEKFLSFAAKLSDENEKETIKEGLKLLEELEGLSAQMMIFCELRGAADTRDKDSMSYEGVLSQKRNRTRAAETKFAEYVAARKNLEQDIKEDAFLTSYAYLLRNMAEDNRHLLSGDVEEALAKMDISGGAAWSSLQGYLTSSVEADLGGKKLTLSEVRNLAYSPSREERKAAYEAELACYDKIKDSVAYALNSIKMQDISECELRGFASPLAKTLYYARMKEETLNALLEAMTEYMPQFWRYLRLKAEKLGYADGLPWYELFAPLGKSTKRYTTEEARDCLITVFSSFSPDMAEMMKRAFAEDWIDFYPRNGKVGGAFCEALNSKKEFRVLTNFSGSFSDLVTLAHELGHGYHDFMVHDNEPLNMEYSMPVAETASTFNENVITGYAIDHTGDEEEKLALIESQLSDTAQIMCDIYSRFLFESEVVERRRESFLFADELNEIMLDAQKKAYGNGLDENCLHPYMWVCKSHYYSADLGFYNYPYAFGGLFARGLYAKYKKEGSAFVENYKKMLKNTPVMSVEDVAKICGIDLTDKEFWMMSLHSYDAEIDEFEQLIKNA</sequence>
<dbReference type="InterPro" id="IPR001567">
    <property type="entry name" value="Pept_M3A_M3B_dom"/>
</dbReference>
<evidence type="ECO:0000259" key="7">
    <source>
        <dbReference type="Pfam" id="PF01432"/>
    </source>
</evidence>
<comment type="caution">
    <text evidence="9">The sequence shown here is derived from an EMBL/GenBank/DDBJ whole genome shotgun (WGS) entry which is preliminary data.</text>
</comment>
<dbReference type="InterPro" id="IPR042088">
    <property type="entry name" value="OligoPept_F_C"/>
</dbReference>
<evidence type="ECO:0000256" key="4">
    <source>
        <dbReference type="ARBA" id="ARBA00022833"/>
    </source>
</evidence>
<dbReference type="PANTHER" id="PTHR34217:SF1">
    <property type="entry name" value="CARBOXYPEPTIDASE 1"/>
    <property type="match status" value="1"/>
</dbReference>
<reference evidence="9 10" key="1">
    <citation type="submission" date="2020-08" db="EMBL/GenBank/DDBJ databases">
        <title>Genome public.</title>
        <authorList>
            <person name="Liu C."/>
            <person name="Sun Q."/>
        </authorList>
    </citation>
    <scope>NUCLEOTIDE SEQUENCE [LARGE SCALE GENOMIC DNA]</scope>
    <source>
        <strain evidence="9 10">BX0805</strain>
    </source>
</reference>
<comment type="cofactor">
    <cofactor evidence="6">
        <name>Zn(2+)</name>
        <dbReference type="ChEBI" id="CHEBI:29105"/>
    </cofactor>
    <text evidence="6">Binds 1 zinc ion.</text>
</comment>
<keyword evidence="4 6" id="KW-0862">Zinc</keyword>
<keyword evidence="10" id="KW-1185">Reference proteome</keyword>
<dbReference type="InterPro" id="IPR034006">
    <property type="entry name" value="M3B_PepF_2"/>
</dbReference>
<dbReference type="SUPFAM" id="SSF55486">
    <property type="entry name" value="Metalloproteases ('zincins'), catalytic domain"/>
    <property type="match status" value="1"/>
</dbReference>
<evidence type="ECO:0000259" key="8">
    <source>
        <dbReference type="Pfam" id="PF08439"/>
    </source>
</evidence>
<dbReference type="InterPro" id="IPR013647">
    <property type="entry name" value="OligopepF_N_dom"/>
</dbReference>
<dbReference type="Pfam" id="PF01432">
    <property type="entry name" value="Peptidase_M3"/>
    <property type="match status" value="1"/>
</dbReference>
<evidence type="ECO:0000313" key="9">
    <source>
        <dbReference type="EMBL" id="MBC5752608.1"/>
    </source>
</evidence>
<dbReference type="EMBL" id="JACOQH010000001">
    <property type="protein sequence ID" value="MBC5752608.1"/>
    <property type="molecule type" value="Genomic_DNA"/>
</dbReference>
<dbReference type="CDD" id="cd09607">
    <property type="entry name" value="M3B_PepF"/>
    <property type="match status" value="1"/>
</dbReference>
<keyword evidence="5 6" id="KW-0482">Metalloprotease</keyword>
<protein>
    <submittedName>
        <fullName evidence="9">M3 family oligoendopeptidase</fullName>
    </submittedName>
</protein>
<organism evidence="9 10">
    <name type="scientific">Roseburia yibonii</name>
    <dbReference type="NCBI Taxonomy" id="2763063"/>
    <lineage>
        <taxon>Bacteria</taxon>
        <taxon>Bacillati</taxon>
        <taxon>Bacillota</taxon>
        <taxon>Clostridia</taxon>
        <taxon>Lachnospirales</taxon>
        <taxon>Lachnospiraceae</taxon>
        <taxon>Roseburia</taxon>
    </lineage>
</organism>
<evidence type="ECO:0000256" key="1">
    <source>
        <dbReference type="ARBA" id="ARBA00022670"/>
    </source>
</evidence>
<keyword evidence="1 6" id="KW-0645">Protease</keyword>
<evidence type="ECO:0000256" key="2">
    <source>
        <dbReference type="ARBA" id="ARBA00022723"/>
    </source>
</evidence>
<evidence type="ECO:0000256" key="5">
    <source>
        <dbReference type="ARBA" id="ARBA00023049"/>
    </source>
</evidence>
<feature type="domain" description="Oligopeptidase F N-terminal" evidence="8">
    <location>
        <begin position="113"/>
        <end position="171"/>
    </location>
</feature>
<dbReference type="Gene3D" id="1.20.140.70">
    <property type="entry name" value="Oligopeptidase f, N-terminal domain"/>
    <property type="match status" value="1"/>
</dbReference>
<evidence type="ECO:0000256" key="6">
    <source>
        <dbReference type="RuleBase" id="RU003435"/>
    </source>
</evidence>
<dbReference type="Pfam" id="PF08439">
    <property type="entry name" value="Peptidase_M3_N"/>
    <property type="match status" value="1"/>
</dbReference>
<feature type="domain" description="Peptidase M3A/M3B catalytic" evidence="7">
    <location>
        <begin position="189"/>
        <end position="569"/>
    </location>
</feature>
<dbReference type="PANTHER" id="PTHR34217">
    <property type="entry name" value="METAL-DEPENDENT CARBOXYPEPTIDASE"/>
    <property type="match status" value="1"/>
</dbReference>
<comment type="similarity">
    <text evidence="6">Belongs to the peptidase M3 family.</text>
</comment>
<dbReference type="InterPro" id="IPR001333">
    <property type="entry name" value="Peptidase_M32_Taq"/>
</dbReference>
<evidence type="ECO:0000256" key="3">
    <source>
        <dbReference type="ARBA" id="ARBA00022801"/>
    </source>
</evidence>
<dbReference type="Proteomes" id="UP000621540">
    <property type="component" value="Unassembled WGS sequence"/>
</dbReference>
<evidence type="ECO:0000313" key="10">
    <source>
        <dbReference type="Proteomes" id="UP000621540"/>
    </source>
</evidence>
<name>A0ABR7I6W2_9FIRM</name>
<dbReference type="Gene3D" id="1.10.1370.20">
    <property type="entry name" value="Oligoendopeptidase f, C-terminal domain"/>
    <property type="match status" value="1"/>
</dbReference>
<dbReference type="RefSeq" id="WP_186981379.1">
    <property type="nucleotide sequence ID" value="NZ_JACOQH010000001.1"/>
</dbReference>
<proteinExistence type="inferred from homology"/>
<accession>A0ABR7I6W2</accession>
<gene>
    <name evidence="9" type="ORF">H8Z76_00970</name>
</gene>
<keyword evidence="2 6" id="KW-0479">Metal-binding</keyword>